<dbReference type="InterPro" id="IPR013815">
    <property type="entry name" value="ATP_grasp_subdomain_1"/>
</dbReference>
<organism evidence="4 5">
    <name type="scientific">Halosaccharopolyspora lacisalsi</name>
    <dbReference type="NCBI Taxonomy" id="1000566"/>
    <lineage>
        <taxon>Bacteria</taxon>
        <taxon>Bacillati</taxon>
        <taxon>Actinomycetota</taxon>
        <taxon>Actinomycetes</taxon>
        <taxon>Pseudonocardiales</taxon>
        <taxon>Pseudonocardiaceae</taxon>
        <taxon>Halosaccharopolyspora</taxon>
    </lineage>
</organism>
<dbReference type="InterPro" id="IPR011761">
    <property type="entry name" value="ATP-grasp"/>
</dbReference>
<dbReference type="SUPFAM" id="SSF56059">
    <property type="entry name" value="Glutathione synthetase ATP-binding domain-like"/>
    <property type="match status" value="1"/>
</dbReference>
<protein>
    <submittedName>
        <fullName evidence="4">Putative ATP-grasp superfamily ATP-dependent carboligase</fullName>
    </submittedName>
</protein>
<evidence type="ECO:0000313" key="5">
    <source>
        <dbReference type="Proteomes" id="UP000569329"/>
    </source>
</evidence>
<dbReference type="EMBL" id="JACGWZ010000002">
    <property type="protein sequence ID" value="MBA8824380.1"/>
    <property type="molecule type" value="Genomic_DNA"/>
</dbReference>
<keyword evidence="5" id="KW-1185">Reference proteome</keyword>
<keyword evidence="1" id="KW-0547">Nucleotide-binding</keyword>
<reference evidence="4 5" key="1">
    <citation type="submission" date="2020-07" db="EMBL/GenBank/DDBJ databases">
        <title>Sequencing the genomes of 1000 actinobacteria strains.</title>
        <authorList>
            <person name="Klenk H.-P."/>
        </authorList>
    </citation>
    <scope>NUCLEOTIDE SEQUENCE [LARGE SCALE GENOMIC DNA]</scope>
    <source>
        <strain evidence="4 5">DSM 45975</strain>
    </source>
</reference>
<dbReference type="Proteomes" id="UP000569329">
    <property type="component" value="Unassembled WGS sequence"/>
</dbReference>
<dbReference type="PROSITE" id="PS50975">
    <property type="entry name" value="ATP_GRASP"/>
    <property type="match status" value="1"/>
</dbReference>
<evidence type="ECO:0000259" key="3">
    <source>
        <dbReference type="PROSITE" id="PS50975"/>
    </source>
</evidence>
<proteinExistence type="predicted"/>
<dbReference type="RefSeq" id="WP_182543675.1">
    <property type="nucleotide sequence ID" value="NZ_JACGWZ010000002.1"/>
</dbReference>
<dbReference type="GO" id="GO:0005524">
    <property type="term" value="F:ATP binding"/>
    <property type="evidence" value="ECO:0007669"/>
    <property type="project" value="UniProtKB-UniRule"/>
</dbReference>
<evidence type="ECO:0000256" key="1">
    <source>
        <dbReference type="PROSITE-ProRule" id="PRU00409"/>
    </source>
</evidence>
<feature type="region of interest" description="Disordered" evidence="2">
    <location>
        <begin position="402"/>
        <end position="445"/>
    </location>
</feature>
<accession>A0A839DTY1</accession>
<dbReference type="Gene3D" id="3.30.1490.20">
    <property type="entry name" value="ATP-grasp fold, A domain"/>
    <property type="match status" value="1"/>
</dbReference>
<feature type="domain" description="ATP-grasp" evidence="3">
    <location>
        <begin position="140"/>
        <end position="329"/>
    </location>
</feature>
<dbReference type="Gene3D" id="3.30.470.20">
    <property type="entry name" value="ATP-grasp fold, B domain"/>
    <property type="match status" value="1"/>
</dbReference>
<sequence length="445" mass="49694">MTDSAMRPVRTTELDTTTPAVVLKLDPNVFHHGGLGVVRSLGRLGVPVYTVHEDPLAPAAHSRYLHGRWLWSPDPEETDRLLEGLQRLAEHIGRPAVLLPTDDAGAIFVAEQAARLRRWFLFAAPDPELPRRLAGKSSMYELCRTVGFPHPRGVRAETWNQARDFAARTGFPLVAKLATPWRSAGQGVRSTTIVETEQGLCELYRACGRAGLVLQEFITGDGDWFFHGYCGTDGACLSAHTGVKERSYPARAGLTSLGRSVVNTELRDRVTELLGRLSYRGTVDIDLRWDQRDRSYKLLDFNPRLGAQFRLFRDEAGIDVVRAAYLDLTGQRVAAGGAVAERRFLVENYDPLAAWRYWRRGEIGLRSWAASLRGVDEVAWLASDDLLPFGLMCLRMSWRALSGPRRGRSTPQQPRYRAGRAAGNRRHGHNARHDVSLQPVGEDQP</sequence>
<gene>
    <name evidence="4" type="ORF">FHX42_001727</name>
</gene>
<evidence type="ECO:0000256" key="2">
    <source>
        <dbReference type="SAM" id="MobiDB-lite"/>
    </source>
</evidence>
<name>A0A839DTY1_9PSEU</name>
<keyword evidence="1" id="KW-0067">ATP-binding</keyword>
<comment type="caution">
    <text evidence="4">The sequence shown here is derived from an EMBL/GenBank/DDBJ whole genome shotgun (WGS) entry which is preliminary data.</text>
</comment>
<dbReference type="GO" id="GO:0016874">
    <property type="term" value="F:ligase activity"/>
    <property type="evidence" value="ECO:0007669"/>
    <property type="project" value="UniProtKB-KW"/>
</dbReference>
<dbReference type="GO" id="GO:0046872">
    <property type="term" value="F:metal ion binding"/>
    <property type="evidence" value="ECO:0007669"/>
    <property type="project" value="InterPro"/>
</dbReference>
<keyword evidence="4" id="KW-0436">Ligase</keyword>
<evidence type="ECO:0000313" key="4">
    <source>
        <dbReference type="EMBL" id="MBA8824380.1"/>
    </source>
</evidence>
<dbReference type="AlphaFoldDB" id="A0A839DTY1"/>